<dbReference type="InterPro" id="IPR001604">
    <property type="entry name" value="Endo_G_ENPP1-like_dom"/>
</dbReference>
<feature type="active site" description="Proton acceptor" evidence="1">
    <location>
        <position position="150"/>
    </location>
</feature>
<dbReference type="Pfam" id="PF01223">
    <property type="entry name" value="Endonuclease_NS"/>
    <property type="match status" value="1"/>
</dbReference>
<evidence type="ECO:0000313" key="5">
    <source>
        <dbReference type="EMBL" id="RDI23356.1"/>
    </source>
</evidence>
<evidence type="ECO:0000313" key="6">
    <source>
        <dbReference type="Proteomes" id="UP000255265"/>
    </source>
</evidence>
<dbReference type="Gene3D" id="3.40.570.10">
    <property type="entry name" value="Extracellular Endonuclease, subunit A"/>
    <property type="match status" value="1"/>
</dbReference>
<feature type="domain" description="DNA/RNA non-specific endonuclease/pyrophosphatase/phosphodiesterase" evidence="4">
    <location>
        <begin position="85"/>
        <end position="276"/>
    </location>
</feature>
<keyword evidence="2" id="KW-0479">Metal-binding</keyword>
<dbReference type="GO" id="GO:0000014">
    <property type="term" value="F:single-stranded DNA endodeoxyribonuclease activity"/>
    <property type="evidence" value="ECO:0007669"/>
    <property type="project" value="TreeGrafter"/>
</dbReference>
<dbReference type="AlphaFoldDB" id="A0A370FCA1"/>
<dbReference type="GO" id="GO:0046872">
    <property type="term" value="F:metal ion binding"/>
    <property type="evidence" value="ECO:0007669"/>
    <property type="project" value="UniProtKB-KW"/>
</dbReference>
<dbReference type="InterPro" id="IPR020821">
    <property type="entry name" value="ENPP1-3/EXOG-like_nuc-like"/>
</dbReference>
<keyword evidence="5" id="KW-0378">Hydrolase</keyword>
<evidence type="ECO:0000256" key="1">
    <source>
        <dbReference type="PIRSR" id="PIRSR640255-1"/>
    </source>
</evidence>
<dbReference type="Proteomes" id="UP000255265">
    <property type="component" value="Unassembled WGS sequence"/>
</dbReference>
<proteinExistence type="predicted"/>
<dbReference type="PANTHER" id="PTHR13966">
    <property type="entry name" value="ENDONUCLEASE RELATED"/>
    <property type="match status" value="1"/>
</dbReference>
<name>A0A370FCA1_9BURK</name>
<organism evidence="5 6">
    <name type="scientific">Pseudacidovorax intermedius</name>
    <dbReference type="NCBI Taxonomy" id="433924"/>
    <lineage>
        <taxon>Bacteria</taxon>
        <taxon>Pseudomonadati</taxon>
        <taxon>Pseudomonadota</taxon>
        <taxon>Betaproteobacteria</taxon>
        <taxon>Burkholderiales</taxon>
        <taxon>Comamonadaceae</taxon>
        <taxon>Pseudacidovorax</taxon>
    </lineage>
</organism>
<dbReference type="InterPro" id="IPR040255">
    <property type="entry name" value="Non-specific_endonuclease"/>
</dbReference>
<dbReference type="GO" id="GO:0003676">
    <property type="term" value="F:nucleic acid binding"/>
    <property type="evidence" value="ECO:0007669"/>
    <property type="project" value="InterPro"/>
</dbReference>
<dbReference type="InterPro" id="IPR044925">
    <property type="entry name" value="His-Me_finger_sf"/>
</dbReference>
<dbReference type="EMBL" id="QQAV01000006">
    <property type="protein sequence ID" value="RDI23356.1"/>
    <property type="molecule type" value="Genomic_DNA"/>
</dbReference>
<accession>A0A370FCA1</accession>
<sequence>MANLNKRFQVIQTFSQTVVALAAAVLLLGCGPLEPHARGARDSAAAARPAPSTAALNPDFGRCPQFFAGGRAPAVAIGGRLRALCFDNFAVLHSGETRTPVYVAERLNREILLKAKTVQRHDRFFADARLPSGERADLDDYRGSGFARGHMAPAADMPTDQAMAQSFSLANMVPQDPRQNSGPWARVEEDTRKYVMRAQGDVHVITGPVFADQRTIGRNGVRVPSHLFKLVYDPATGRAWAHWQQNRPDAKVNKPLSYAAFQQWLNLDLLPGVKVR</sequence>
<dbReference type="PANTHER" id="PTHR13966:SF5">
    <property type="entry name" value="ENDONUCLEASE G, MITOCHONDRIAL"/>
    <property type="match status" value="1"/>
</dbReference>
<evidence type="ECO:0000259" key="3">
    <source>
        <dbReference type="SMART" id="SM00477"/>
    </source>
</evidence>
<keyword evidence="5" id="KW-0540">Nuclease</keyword>
<feature type="binding site" evidence="2">
    <location>
        <position position="180"/>
    </location>
    <ligand>
        <name>Mg(2+)</name>
        <dbReference type="ChEBI" id="CHEBI:18420"/>
        <note>catalytic</note>
    </ligand>
</feature>
<dbReference type="OrthoDB" id="9811262at2"/>
<protein>
    <submittedName>
        <fullName evidence="5">Endonuclease G</fullName>
    </submittedName>
</protein>
<feature type="domain" description="ENPP1-3/EXOG-like endonuclease/phosphodiesterase" evidence="3">
    <location>
        <begin position="86"/>
        <end position="276"/>
    </location>
</feature>
<dbReference type="SMART" id="SM00477">
    <property type="entry name" value="NUC"/>
    <property type="match status" value="1"/>
</dbReference>
<dbReference type="GO" id="GO:0004521">
    <property type="term" value="F:RNA endonuclease activity"/>
    <property type="evidence" value="ECO:0007669"/>
    <property type="project" value="TreeGrafter"/>
</dbReference>
<keyword evidence="5" id="KW-0255">Endonuclease</keyword>
<dbReference type="PROSITE" id="PS51257">
    <property type="entry name" value="PROKAR_LIPOPROTEIN"/>
    <property type="match status" value="1"/>
</dbReference>
<gene>
    <name evidence="5" type="ORF">DFR41_10660</name>
</gene>
<evidence type="ECO:0000256" key="2">
    <source>
        <dbReference type="PIRSR" id="PIRSR640255-2"/>
    </source>
</evidence>
<comment type="caution">
    <text evidence="5">The sequence shown here is derived from an EMBL/GenBank/DDBJ whole genome shotgun (WGS) entry which is preliminary data.</text>
</comment>
<dbReference type="SUPFAM" id="SSF54060">
    <property type="entry name" value="His-Me finger endonucleases"/>
    <property type="match status" value="1"/>
</dbReference>
<evidence type="ECO:0000259" key="4">
    <source>
        <dbReference type="SMART" id="SM00892"/>
    </source>
</evidence>
<dbReference type="SMART" id="SM00892">
    <property type="entry name" value="Endonuclease_NS"/>
    <property type="match status" value="1"/>
</dbReference>
<reference evidence="5 6" key="1">
    <citation type="submission" date="2018-07" db="EMBL/GenBank/DDBJ databases">
        <title>Genomic Encyclopedia of Type Strains, Phase IV (KMG-IV): sequencing the most valuable type-strain genomes for metagenomic binning, comparative biology and taxonomic classification.</title>
        <authorList>
            <person name="Goeker M."/>
        </authorList>
    </citation>
    <scope>NUCLEOTIDE SEQUENCE [LARGE SCALE GENOMIC DNA]</scope>
    <source>
        <strain evidence="5 6">DSM 21352</strain>
    </source>
</reference>
<keyword evidence="6" id="KW-1185">Reference proteome</keyword>
<dbReference type="InterPro" id="IPR044929">
    <property type="entry name" value="DNA/RNA_non-sp_Endonuclease_sf"/>
</dbReference>